<dbReference type="EMBL" id="LNSV01000139">
    <property type="protein sequence ID" value="KUH35461.1"/>
    <property type="molecule type" value="Genomic_DNA"/>
</dbReference>
<keyword evidence="5" id="KW-1185">Reference proteome</keyword>
<dbReference type="PROSITE" id="PS51186">
    <property type="entry name" value="GNAT"/>
    <property type="match status" value="1"/>
</dbReference>
<accession>A0A100Y0I8</accession>
<proteinExistence type="predicted"/>
<comment type="caution">
    <text evidence="4">The sequence shown here is derived from an EMBL/GenBank/DDBJ whole genome shotgun (WGS) entry which is preliminary data.</text>
</comment>
<evidence type="ECO:0000256" key="2">
    <source>
        <dbReference type="ARBA" id="ARBA00023315"/>
    </source>
</evidence>
<dbReference type="GO" id="GO:0016747">
    <property type="term" value="F:acyltransferase activity, transferring groups other than amino-acyl groups"/>
    <property type="evidence" value="ECO:0007669"/>
    <property type="project" value="InterPro"/>
</dbReference>
<dbReference type="Gene3D" id="3.40.630.30">
    <property type="match status" value="1"/>
</dbReference>
<reference evidence="4 5" key="1">
    <citation type="submission" date="2015-11" db="EMBL/GenBank/DDBJ databases">
        <title>Genome-wide analysis reveals the secondary metabolome in Streptomyces kanasensis ZX01.</title>
        <authorList>
            <person name="Zhang G."/>
            <person name="Han L."/>
            <person name="Feng J."/>
            <person name="Zhang X."/>
        </authorList>
    </citation>
    <scope>NUCLEOTIDE SEQUENCE [LARGE SCALE GENOMIC DNA]</scope>
    <source>
        <strain evidence="4 5">ZX01</strain>
    </source>
</reference>
<dbReference type="OrthoDB" id="9802340at2"/>
<dbReference type="AlphaFoldDB" id="A0A100Y0I8"/>
<dbReference type="CDD" id="cd04301">
    <property type="entry name" value="NAT_SF"/>
    <property type="match status" value="1"/>
</dbReference>
<evidence type="ECO:0000256" key="1">
    <source>
        <dbReference type="ARBA" id="ARBA00022679"/>
    </source>
</evidence>
<feature type="domain" description="N-acetyltransferase" evidence="3">
    <location>
        <begin position="4"/>
        <end position="163"/>
    </location>
</feature>
<name>A0A100Y0I8_9ACTN</name>
<protein>
    <submittedName>
        <fullName evidence="4">Acetyltransferase</fullName>
    </submittedName>
</protein>
<keyword evidence="2" id="KW-0012">Acyltransferase</keyword>
<evidence type="ECO:0000259" key="3">
    <source>
        <dbReference type="PROSITE" id="PS51186"/>
    </source>
</evidence>
<dbReference type="Pfam" id="PF00583">
    <property type="entry name" value="Acetyltransf_1"/>
    <property type="match status" value="1"/>
</dbReference>
<evidence type="ECO:0000313" key="5">
    <source>
        <dbReference type="Proteomes" id="UP000054011"/>
    </source>
</evidence>
<sequence length="164" mass="17843">MTPSPIRPARPSDADALSRLDHDTWSTLHAVMPRPLPPFDPFFDADHRPEDYLVADLGDGPVGYVRIGFATRLACNTHVRQVQGLVVAESARGRGLARGLLRAACDEARRRGATRITLRVLGHNKPARALYESEGFAVEGVLPGEFLLGGAYVDDVFMGRALTP</sequence>
<dbReference type="InterPro" id="IPR000182">
    <property type="entry name" value="GNAT_dom"/>
</dbReference>
<dbReference type="InterPro" id="IPR016181">
    <property type="entry name" value="Acyl_CoA_acyltransferase"/>
</dbReference>
<dbReference type="STRING" id="936756.ATE80_29085"/>
<evidence type="ECO:0000313" key="4">
    <source>
        <dbReference type="EMBL" id="KUH35461.1"/>
    </source>
</evidence>
<dbReference type="SUPFAM" id="SSF55729">
    <property type="entry name" value="Acyl-CoA N-acyltransferases (Nat)"/>
    <property type="match status" value="1"/>
</dbReference>
<dbReference type="PANTHER" id="PTHR43877">
    <property type="entry name" value="AMINOALKYLPHOSPHONATE N-ACETYLTRANSFERASE-RELATED-RELATED"/>
    <property type="match status" value="1"/>
</dbReference>
<organism evidence="4 5">
    <name type="scientific">Streptomyces kanasensis</name>
    <dbReference type="NCBI Taxonomy" id="936756"/>
    <lineage>
        <taxon>Bacteria</taxon>
        <taxon>Bacillati</taxon>
        <taxon>Actinomycetota</taxon>
        <taxon>Actinomycetes</taxon>
        <taxon>Kitasatosporales</taxon>
        <taxon>Streptomycetaceae</taxon>
        <taxon>Streptomyces</taxon>
    </lineage>
</organism>
<keyword evidence="1 4" id="KW-0808">Transferase</keyword>
<gene>
    <name evidence="4" type="ORF">ATE80_29085</name>
</gene>
<dbReference type="InterPro" id="IPR050832">
    <property type="entry name" value="Bact_Acetyltransf"/>
</dbReference>
<dbReference type="RefSeq" id="WP_058945256.1">
    <property type="nucleotide sequence ID" value="NZ_LNSV01000139.1"/>
</dbReference>
<dbReference type="Proteomes" id="UP000054011">
    <property type="component" value="Unassembled WGS sequence"/>
</dbReference>